<dbReference type="Proteomes" id="UP000603352">
    <property type="component" value="Unassembled WGS sequence"/>
</dbReference>
<keyword evidence="5 7" id="KW-0067">ATP-binding</keyword>
<dbReference type="Pfam" id="PF00005">
    <property type="entry name" value="ABC_tran"/>
    <property type="match status" value="1"/>
</dbReference>
<dbReference type="PROSITE" id="PS00211">
    <property type="entry name" value="ABC_TRANSPORTER_1"/>
    <property type="match status" value="1"/>
</dbReference>
<dbReference type="Gene3D" id="3.40.50.300">
    <property type="entry name" value="P-loop containing nucleotide triphosphate hydrolases"/>
    <property type="match status" value="1"/>
</dbReference>
<dbReference type="InterPro" id="IPR017871">
    <property type="entry name" value="ABC_transporter-like_CS"/>
</dbReference>
<dbReference type="InterPro" id="IPR050319">
    <property type="entry name" value="ABC_transp_ATP-bind"/>
</dbReference>
<dbReference type="SMART" id="SM00382">
    <property type="entry name" value="AAA"/>
    <property type="match status" value="1"/>
</dbReference>
<keyword evidence="3" id="KW-0813">Transport</keyword>
<dbReference type="InterPro" id="IPR027417">
    <property type="entry name" value="P-loop_NTPase"/>
</dbReference>
<comment type="similarity">
    <text evidence="2">Belongs to the ABC transporter superfamily.</text>
</comment>
<dbReference type="PROSITE" id="PS50893">
    <property type="entry name" value="ABC_TRANSPORTER_2"/>
    <property type="match status" value="1"/>
</dbReference>
<dbReference type="InterPro" id="IPR013563">
    <property type="entry name" value="Oligopep_ABC_C"/>
</dbReference>
<dbReference type="NCBIfam" id="TIGR01727">
    <property type="entry name" value="oligo_HPY"/>
    <property type="match status" value="1"/>
</dbReference>
<reference evidence="8" key="1">
    <citation type="journal article" date="2019" name="Int. J. Syst. Evol. Microbiol.">
        <title>The Global Catalogue of Microorganisms (GCM) 10K type strain sequencing project: providing services to taxonomists for standard genome sequencing and annotation.</title>
        <authorList>
            <consortium name="The Broad Institute Genomics Platform"/>
            <consortium name="The Broad Institute Genome Sequencing Center for Infectious Disease"/>
            <person name="Wu L."/>
            <person name="Ma J."/>
        </authorList>
    </citation>
    <scope>NUCLEOTIDE SEQUENCE [LARGE SCALE GENOMIC DNA]</scope>
    <source>
        <strain evidence="8">CGMCC 1.10188</strain>
    </source>
</reference>
<name>A0ABQ1J5A8_9PROT</name>
<dbReference type="SUPFAM" id="SSF52540">
    <property type="entry name" value="P-loop containing nucleoside triphosphate hydrolases"/>
    <property type="match status" value="1"/>
</dbReference>
<accession>A0ABQ1J5A8</accession>
<evidence type="ECO:0000256" key="4">
    <source>
        <dbReference type="ARBA" id="ARBA00022741"/>
    </source>
</evidence>
<evidence type="ECO:0000313" key="7">
    <source>
        <dbReference type="EMBL" id="GGB60158.1"/>
    </source>
</evidence>
<dbReference type="CDD" id="cd03257">
    <property type="entry name" value="ABC_NikE_OppD_transporters"/>
    <property type="match status" value="1"/>
</dbReference>
<evidence type="ECO:0000256" key="3">
    <source>
        <dbReference type="ARBA" id="ARBA00022448"/>
    </source>
</evidence>
<proteinExistence type="inferred from homology"/>
<feature type="domain" description="ABC transporter" evidence="6">
    <location>
        <begin position="24"/>
        <end position="263"/>
    </location>
</feature>
<comment type="subcellular location">
    <subcellularLocation>
        <location evidence="1">Cell inner membrane</location>
        <topology evidence="1">Peripheral membrane protein</topology>
    </subcellularLocation>
</comment>
<dbReference type="PANTHER" id="PTHR43776:SF7">
    <property type="entry name" value="D,D-DIPEPTIDE TRANSPORT ATP-BINDING PROTEIN DDPF-RELATED"/>
    <property type="match status" value="1"/>
</dbReference>
<gene>
    <name evidence="7" type="ORF">GCM10011505_46100</name>
</gene>
<evidence type="ECO:0000256" key="5">
    <source>
        <dbReference type="ARBA" id="ARBA00022840"/>
    </source>
</evidence>
<comment type="caution">
    <text evidence="7">The sequence shown here is derived from an EMBL/GenBank/DDBJ whole genome shotgun (WGS) entry which is preliminary data.</text>
</comment>
<evidence type="ECO:0000256" key="2">
    <source>
        <dbReference type="ARBA" id="ARBA00005417"/>
    </source>
</evidence>
<dbReference type="PANTHER" id="PTHR43776">
    <property type="entry name" value="TRANSPORT ATP-BINDING PROTEIN"/>
    <property type="match status" value="1"/>
</dbReference>
<evidence type="ECO:0000313" key="8">
    <source>
        <dbReference type="Proteomes" id="UP000603352"/>
    </source>
</evidence>
<keyword evidence="8" id="KW-1185">Reference proteome</keyword>
<organism evidence="7 8">
    <name type="scientific">Tistrella bauzanensis</name>
    <dbReference type="NCBI Taxonomy" id="657419"/>
    <lineage>
        <taxon>Bacteria</taxon>
        <taxon>Pseudomonadati</taxon>
        <taxon>Pseudomonadota</taxon>
        <taxon>Alphaproteobacteria</taxon>
        <taxon>Geminicoccales</taxon>
        <taxon>Geminicoccaceae</taxon>
        <taxon>Tistrella</taxon>
    </lineage>
</organism>
<dbReference type="GO" id="GO:0005524">
    <property type="term" value="F:ATP binding"/>
    <property type="evidence" value="ECO:0007669"/>
    <property type="project" value="UniProtKB-KW"/>
</dbReference>
<dbReference type="InterPro" id="IPR003439">
    <property type="entry name" value="ABC_transporter-like_ATP-bd"/>
</dbReference>
<dbReference type="Pfam" id="PF08352">
    <property type="entry name" value="oligo_HPY"/>
    <property type="match status" value="1"/>
</dbReference>
<dbReference type="EMBL" id="BMDZ01000092">
    <property type="protein sequence ID" value="GGB60158.1"/>
    <property type="molecule type" value="Genomic_DNA"/>
</dbReference>
<protein>
    <submittedName>
        <fullName evidence="7">ABC transporter ATP-binding protein</fullName>
    </submittedName>
</protein>
<evidence type="ECO:0000256" key="1">
    <source>
        <dbReference type="ARBA" id="ARBA00004417"/>
    </source>
</evidence>
<sequence>MTIDAPFVAVDDLACHFRGRATGLPLPFLRRPAPTVAPVDGVSFQIPRGGTLGLVGESGCGKSTTARAVLGLTPITRGRVTVDGQPVPRRRDAAWRHARRRMQMVYQDTLGALDPRLPVLAQLREPLDIHRIGDSRDRDDRALTLLREVGLDGAVARRRPQELSGGQRQRVVLARALILDPAFLVCDEPVSALDVSVQAQVLNLLDDLRQMRGLTTLFISHDLKVVRQVSDRVAVMYLGRIVEQGPVDMVLHQPLHPYSRALVASVAGRRDTAGLATGRVRLAGDPPDPARRPQGCAFHPRCPLTTGLCRTTPPPMRPAGADRMVACHQVAETGSAAAAAFIPGDRDIRPLAASGGGR</sequence>
<keyword evidence="4" id="KW-0547">Nucleotide-binding</keyword>
<dbReference type="InterPro" id="IPR003593">
    <property type="entry name" value="AAA+_ATPase"/>
</dbReference>
<evidence type="ECO:0000259" key="6">
    <source>
        <dbReference type="PROSITE" id="PS50893"/>
    </source>
</evidence>